<dbReference type="AlphaFoldDB" id="E0XU14"/>
<evidence type="ECO:0000256" key="1">
    <source>
        <dbReference type="SAM" id="MobiDB-lite"/>
    </source>
</evidence>
<feature type="region of interest" description="Disordered" evidence="1">
    <location>
        <begin position="1"/>
        <end position="25"/>
    </location>
</feature>
<evidence type="ECO:0000313" key="2">
    <source>
        <dbReference type="EMBL" id="ADI17905.1"/>
    </source>
</evidence>
<protein>
    <submittedName>
        <fullName evidence="2">Uncharacterized protein</fullName>
    </submittedName>
</protein>
<proteinExistence type="predicted"/>
<reference evidence="2" key="1">
    <citation type="journal article" date="2011" name="Environ. Microbiol.">
        <title>Time-series analyses of Monterey Bay coastal microbial picoplankton using a 'genome proxy' microarray.</title>
        <authorList>
            <person name="Rich V.I."/>
            <person name="Pham V.D."/>
            <person name="Eppley J."/>
            <person name="Shi Y."/>
            <person name="DeLong E.F."/>
        </authorList>
    </citation>
    <scope>NUCLEOTIDE SEQUENCE</scope>
</reference>
<name>E0XU14_9BACT</name>
<sequence>MAASVPPITIISPGRFTKDPRSPPSRIETTIRLSPATIPANEALSKIQPFLKIFHKTECHESTISPEFLQYLRLVTYLYNLIIFVCNGYFHGYN</sequence>
<accession>E0XU14</accession>
<organism evidence="2">
    <name type="scientific">uncultured Desulfobacterales bacterium HF0200_07G10</name>
    <dbReference type="NCBI Taxonomy" id="710741"/>
    <lineage>
        <taxon>Bacteria</taxon>
        <taxon>Pseudomonadati</taxon>
        <taxon>Thermodesulfobacteriota</taxon>
        <taxon>Desulfobacteria</taxon>
        <taxon>Desulfobacterales</taxon>
        <taxon>environmental samples</taxon>
    </lineage>
</organism>
<dbReference type="EMBL" id="GU474877">
    <property type="protein sequence ID" value="ADI17905.1"/>
    <property type="molecule type" value="Genomic_DNA"/>
</dbReference>